<sequence length="447" mass="50260">MAIASDSNWALPLALATNLHIPYRIVLGGDELKLPERDINGRVIIVCSSINSPQTINAINQLKTLRRTKILLLDTIGTIFNSNNALYRGIVRDGTWSDEGPTNNRNLLVLTILTEHFKLALRRVHGVDLGDYQHISERLLKIRLDVDDDYGDEGEAGPDNDSDGNQRDDIVASGQTSNRSLREGTTGEHQESLQSLINSTNLTSSDCDLNYFLTDIDASNLDQLHDLAGSQSRCLETLDSYCDMAAVDATYLNLATNDNVSGDELLGNGSAVWNEGASAGIDRRKKNTEQLCALLSERYRNLVLMGEETSSSFNRSQSVTSSGRRLIFSANFYLYDYILAIEHDLRYQHPHHQHQYQFDFIVFDLKNISNHRTTIVWRPFLILRQDQLNRQKFSMHPVLPGYSDWMIEGTMESFWICGVLCWSVIAIVVLIIVSIIFASVVFSIAVR</sequence>
<evidence type="ECO:0000313" key="3">
    <source>
        <dbReference type="EnsemblMetazoa" id="AALFPA23_003346.P3637"/>
    </source>
</evidence>
<keyword evidence="4" id="KW-1185">Reference proteome</keyword>
<reference evidence="4" key="1">
    <citation type="journal article" date="2015" name="Proc. Natl. Acad. Sci. U.S.A.">
        <title>Genome sequence of the Asian Tiger mosquito, Aedes albopictus, reveals insights into its biology, genetics, and evolution.</title>
        <authorList>
            <person name="Chen X.G."/>
            <person name="Jiang X."/>
            <person name="Gu J."/>
            <person name="Xu M."/>
            <person name="Wu Y."/>
            <person name="Deng Y."/>
            <person name="Zhang C."/>
            <person name="Bonizzoni M."/>
            <person name="Dermauw W."/>
            <person name="Vontas J."/>
            <person name="Armbruster P."/>
            <person name="Huang X."/>
            <person name="Yang Y."/>
            <person name="Zhang H."/>
            <person name="He W."/>
            <person name="Peng H."/>
            <person name="Liu Y."/>
            <person name="Wu K."/>
            <person name="Chen J."/>
            <person name="Lirakis M."/>
            <person name="Topalis P."/>
            <person name="Van Leeuwen T."/>
            <person name="Hall A.B."/>
            <person name="Jiang X."/>
            <person name="Thorpe C."/>
            <person name="Mueller R.L."/>
            <person name="Sun C."/>
            <person name="Waterhouse R.M."/>
            <person name="Yan G."/>
            <person name="Tu Z.J."/>
            <person name="Fang X."/>
            <person name="James A.A."/>
        </authorList>
    </citation>
    <scope>NUCLEOTIDE SEQUENCE [LARGE SCALE GENOMIC DNA]</scope>
    <source>
        <strain evidence="4">Foshan</strain>
    </source>
</reference>
<dbReference type="Proteomes" id="UP000069940">
    <property type="component" value="Unassembled WGS sequence"/>
</dbReference>
<protein>
    <submittedName>
        <fullName evidence="3">Uncharacterized protein</fullName>
    </submittedName>
</protein>
<evidence type="ECO:0000256" key="1">
    <source>
        <dbReference type="SAM" id="MobiDB-lite"/>
    </source>
</evidence>
<organism evidence="3 4">
    <name type="scientific">Aedes albopictus</name>
    <name type="common">Asian tiger mosquito</name>
    <name type="synonym">Stegomyia albopicta</name>
    <dbReference type="NCBI Taxonomy" id="7160"/>
    <lineage>
        <taxon>Eukaryota</taxon>
        <taxon>Metazoa</taxon>
        <taxon>Ecdysozoa</taxon>
        <taxon>Arthropoda</taxon>
        <taxon>Hexapoda</taxon>
        <taxon>Insecta</taxon>
        <taxon>Pterygota</taxon>
        <taxon>Neoptera</taxon>
        <taxon>Endopterygota</taxon>
        <taxon>Diptera</taxon>
        <taxon>Nematocera</taxon>
        <taxon>Culicoidea</taxon>
        <taxon>Culicidae</taxon>
        <taxon>Culicinae</taxon>
        <taxon>Aedini</taxon>
        <taxon>Aedes</taxon>
        <taxon>Stegomyia</taxon>
    </lineage>
</organism>
<keyword evidence="2" id="KW-0472">Membrane</keyword>
<reference evidence="3" key="2">
    <citation type="submission" date="2025-05" db="UniProtKB">
        <authorList>
            <consortium name="EnsemblMetazoa"/>
        </authorList>
    </citation>
    <scope>IDENTIFICATION</scope>
    <source>
        <strain evidence="3">Foshan</strain>
    </source>
</reference>
<feature type="region of interest" description="Disordered" evidence="1">
    <location>
        <begin position="150"/>
        <end position="193"/>
    </location>
</feature>
<name>A0ABM1XVS1_AEDAL</name>
<proteinExistence type="predicted"/>
<keyword evidence="2" id="KW-0812">Transmembrane</keyword>
<feature type="compositionally biased region" description="Basic and acidic residues" evidence="1">
    <location>
        <begin position="180"/>
        <end position="191"/>
    </location>
</feature>
<feature type="compositionally biased region" description="Acidic residues" evidence="1">
    <location>
        <begin position="150"/>
        <end position="162"/>
    </location>
</feature>
<dbReference type="EnsemblMetazoa" id="AALFPA23_003346.R3637">
    <property type="protein sequence ID" value="AALFPA23_003346.P3637"/>
    <property type="gene ID" value="AALFPA23_003346"/>
</dbReference>
<evidence type="ECO:0000313" key="4">
    <source>
        <dbReference type="Proteomes" id="UP000069940"/>
    </source>
</evidence>
<dbReference type="RefSeq" id="XP_062713457.1">
    <property type="nucleotide sequence ID" value="XM_062857473.1"/>
</dbReference>
<keyword evidence="2" id="KW-1133">Transmembrane helix</keyword>
<evidence type="ECO:0000256" key="2">
    <source>
        <dbReference type="SAM" id="Phobius"/>
    </source>
</evidence>
<feature type="transmembrane region" description="Helical" evidence="2">
    <location>
        <begin position="413"/>
        <end position="446"/>
    </location>
</feature>
<accession>A0ABM1XVS1</accession>
<dbReference type="GeneID" id="115269684"/>